<evidence type="ECO:0000256" key="9">
    <source>
        <dbReference type="ARBA" id="ARBA00023136"/>
    </source>
</evidence>
<dbReference type="SUPFAM" id="SSF53067">
    <property type="entry name" value="Actin-like ATPase domain"/>
    <property type="match status" value="2"/>
</dbReference>
<comment type="similarity">
    <text evidence="2 10">Belongs to the GSP L family.</text>
</comment>
<sequence>MAVAKSKAVSVSSPKLLIRLQKQPSAPVEWVEYTEGGGGEIQHLSMEQLAELGTLPAAQSAHLLLSASMATCKTIVIPDEEYELTDQKLHWLADETLDEGAPSLHWTLLSRQGSRLTVAGIDADWLESQLRTLADAGINTTCVTFDACCLPACDNGWTVLREGDRWLLRTQENYLSCLTEAWLTHLLTHFGPPQLVNYGSLPLACSSTESQPERHILTLYPNGNVPNLLHDKIRAPSPRSPRTALLKRVALFSIMLAAGVALLTRSITYWQLHSLEKQLSQDLVQQWQRYIPENRHSSNLRTYLPKQLQQHIPAPYLFLQQLQSKLSAFPGLALEGLNYDPASKSLQLFIYASDESQVQAFIKARIYGLPLKVEKHEQGMWTLRND</sequence>
<protein>
    <recommendedName>
        <fullName evidence="10">Type II secretion system protein L</fullName>
        <shortName evidence="10">T2SS protein L</shortName>
    </recommendedName>
</protein>
<dbReference type="Proteomes" id="UP000837205">
    <property type="component" value="Unassembled WGS sequence"/>
</dbReference>
<evidence type="ECO:0000256" key="10">
    <source>
        <dbReference type="PIRNR" id="PIRNR015761"/>
    </source>
</evidence>
<dbReference type="NCBIfam" id="TIGR01709">
    <property type="entry name" value="typeII_sec_gspL"/>
    <property type="match status" value="1"/>
</dbReference>
<dbReference type="PIRSF" id="PIRSF015761">
    <property type="entry name" value="Protein_L"/>
    <property type="match status" value="1"/>
</dbReference>
<evidence type="ECO:0000256" key="7">
    <source>
        <dbReference type="ARBA" id="ARBA00022927"/>
    </source>
</evidence>
<gene>
    <name evidence="13" type="primary">epsL</name>
    <name evidence="13" type="ORF">GHA_05211</name>
    <name evidence="14" type="ORF">TML_00389</name>
</gene>
<evidence type="ECO:0000256" key="8">
    <source>
        <dbReference type="ARBA" id="ARBA00022989"/>
    </source>
</evidence>
<dbReference type="EMBL" id="CAIIUA010000001">
    <property type="protein sequence ID" value="CAC9166629.1"/>
    <property type="molecule type" value="Genomic_DNA"/>
</dbReference>
<feature type="domain" description="GspL periplasmic" evidence="12">
    <location>
        <begin position="248"/>
        <end position="361"/>
    </location>
</feature>
<evidence type="ECO:0000313" key="13">
    <source>
        <dbReference type="EMBL" id="CAB5602232.1"/>
    </source>
</evidence>
<dbReference type="Gene3D" id="3.30.420.370">
    <property type="match status" value="1"/>
</dbReference>
<proteinExistence type="inferred from homology"/>
<organism evidence="13 15">
    <name type="scientific">Citrobacter werkmanii</name>
    <dbReference type="NCBI Taxonomy" id="67827"/>
    <lineage>
        <taxon>Bacteria</taxon>
        <taxon>Pseudomonadati</taxon>
        <taxon>Pseudomonadota</taxon>
        <taxon>Gammaproteobacteria</taxon>
        <taxon>Enterobacterales</taxon>
        <taxon>Enterobacteriaceae</taxon>
        <taxon>Citrobacter</taxon>
        <taxon>Citrobacter freundii complex</taxon>
    </lineage>
</organism>
<dbReference type="Proteomes" id="UP000834503">
    <property type="component" value="Unassembled WGS sequence"/>
</dbReference>
<evidence type="ECO:0000259" key="11">
    <source>
        <dbReference type="Pfam" id="PF05134"/>
    </source>
</evidence>
<dbReference type="InterPro" id="IPR024230">
    <property type="entry name" value="GspL_cyto_dom"/>
</dbReference>
<comment type="subcellular location">
    <subcellularLocation>
        <location evidence="1">Cell inner membrane</location>
        <topology evidence="1">Single-pass membrane protein</topology>
    </subcellularLocation>
</comment>
<reference evidence="13" key="1">
    <citation type="submission" date="2020-05" db="EMBL/GenBank/DDBJ databases">
        <authorList>
            <person name="Delgado-Blas J."/>
        </authorList>
    </citation>
    <scope>NUCLEOTIDE SEQUENCE</scope>
    <source>
        <strain evidence="13">BB1459</strain>
        <strain evidence="14">BB1480</strain>
    </source>
</reference>
<keyword evidence="9" id="KW-0472">Membrane</keyword>
<evidence type="ECO:0000256" key="6">
    <source>
        <dbReference type="ARBA" id="ARBA00022692"/>
    </source>
</evidence>
<evidence type="ECO:0000256" key="3">
    <source>
        <dbReference type="ARBA" id="ARBA00022448"/>
    </source>
</evidence>
<keyword evidence="5" id="KW-0997">Cell inner membrane</keyword>
<comment type="caution">
    <text evidence="13">The sequence shown here is derived from an EMBL/GenBank/DDBJ whole genome shotgun (WGS) entry which is preliminary data.</text>
</comment>
<dbReference type="Pfam" id="PF12693">
    <property type="entry name" value="GspL_C"/>
    <property type="match status" value="1"/>
</dbReference>
<dbReference type="AlphaFoldDB" id="A0A9N8CXN6"/>
<comment type="function">
    <text evidence="10">Inner membrane component of the type II secretion system required for the energy-dependent secretion of extracellular factors such as proteases and toxins from the periplasm.</text>
</comment>
<evidence type="ECO:0000313" key="16">
    <source>
        <dbReference type="Proteomes" id="UP000837205"/>
    </source>
</evidence>
<keyword evidence="8" id="KW-1133">Transmembrane helix</keyword>
<accession>A0A9N8CXN6</accession>
<dbReference type="InterPro" id="IPR007812">
    <property type="entry name" value="T2SS_protein-GspL"/>
</dbReference>
<dbReference type="GO" id="GO:0005886">
    <property type="term" value="C:plasma membrane"/>
    <property type="evidence" value="ECO:0007669"/>
    <property type="project" value="UniProtKB-SubCell"/>
</dbReference>
<dbReference type="GO" id="GO:0015627">
    <property type="term" value="C:type II protein secretion system complex"/>
    <property type="evidence" value="ECO:0007669"/>
    <property type="project" value="InterPro"/>
</dbReference>
<feature type="domain" description="GspL cytoplasmic actin-ATPase-like" evidence="11">
    <location>
        <begin position="16"/>
        <end position="223"/>
    </location>
</feature>
<dbReference type="GO" id="GO:0009276">
    <property type="term" value="C:Gram-negative-bacterium-type cell wall"/>
    <property type="evidence" value="ECO:0007669"/>
    <property type="project" value="InterPro"/>
</dbReference>
<dbReference type="InterPro" id="IPR043129">
    <property type="entry name" value="ATPase_NBD"/>
</dbReference>
<dbReference type="Pfam" id="PF05134">
    <property type="entry name" value="T2SSL"/>
    <property type="match status" value="1"/>
</dbReference>
<dbReference type="InterPro" id="IPR025691">
    <property type="entry name" value="GspL_pp_dom"/>
</dbReference>
<evidence type="ECO:0000256" key="2">
    <source>
        <dbReference type="ARBA" id="ARBA00005318"/>
    </source>
</evidence>
<evidence type="ECO:0000259" key="12">
    <source>
        <dbReference type="Pfam" id="PF12693"/>
    </source>
</evidence>
<keyword evidence="4" id="KW-1003">Cell membrane</keyword>
<evidence type="ECO:0000256" key="4">
    <source>
        <dbReference type="ARBA" id="ARBA00022475"/>
    </source>
</evidence>
<evidence type="ECO:0000313" key="14">
    <source>
        <dbReference type="EMBL" id="CAC9166629.1"/>
    </source>
</evidence>
<keyword evidence="3 10" id="KW-0813">Transport</keyword>
<name>A0A9N8CXN6_9ENTR</name>
<dbReference type="EMBL" id="CAHPQX010000039">
    <property type="protein sequence ID" value="CAB5602232.1"/>
    <property type="molecule type" value="Genomic_DNA"/>
</dbReference>
<dbReference type="GO" id="GO:0015628">
    <property type="term" value="P:protein secretion by the type II secretion system"/>
    <property type="evidence" value="ECO:0007669"/>
    <property type="project" value="InterPro"/>
</dbReference>
<evidence type="ECO:0000313" key="15">
    <source>
        <dbReference type="Proteomes" id="UP000834503"/>
    </source>
</evidence>
<dbReference type="Gene3D" id="3.30.420.380">
    <property type="match status" value="1"/>
</dbReference>
<evidence type="ECO:0000256" key="1">
    <source>
        <dbReference type="ARBA" id="ARBA00004377"/>
    </source>
</evidence>
<keyword evidence="6" id="KW-0812">Transmembrane</keyword>
<keyword evidence="16" id="KW-1185">Reference proteome</keyword>
<evidence type="ECO:0000256" key="5">
    <source>
        <dbReference type="ARBA" id="ARBA00022519"/>
    </source>
</evidence>
<dbReference type="CDD" id="cd24017">
    <property type="entry name" value="ASKHA_T2SSL_N"/>
    <property type="match status" value="1"/>
</dbReference>
<keyword evidence="7 10" id="KW-0653">Protein transport</keyword>